<gene>
    <name evidence="2" type="ORF">Sdagh_66060</name>
</gene>
<dbReference type="EMBL" id="BNDX01000018">
    <property type="protein sequence ID" value="GHI34876.1"/>
    <property type="molecule type" value="Genomic_DNA"/>
</dbReference>
<evidence type="ECO:0000313" key="3">
    <source>
        <dbReference type="Proteomes" id="UP001052655"/>
    </source>
</evidence>
<comment type="caution">
    <text evidence="2">The sequence shown here is derived from an EMBL/GenBank/DDBJ whole genome shotgun (WGS) entry which is preliminary data.</text>
</comment>
<accession>A0ABQ3QC62</accession>
<dbReference type="Proteomes" id="UP001052655">
    <property type="component" value="Unassembled WGS sequence"/>
</dbReference>
<evidence type="ECO:0000256" key="1">
    <source>
        <dbReference type="SAM" id="MobiDB-lite"/>
    </source>
</evidence>
<feature type="region of interest" description="Disordered" evidence="1">
    <location>
        <begin position="47"/>
        <end position="74"/>
    </location>
</feature>
<reference evidence="2" key="1">
    <citation type="submission" date="2024-05" db="EMBL/GenBank/DDBJ databases">
        <title>Whole genome shotgun sequence of Streptomyces daghestanicus NBRC 12762.</title>
        <authorList>
            <person name="Komaki H."/>
            <person name="Tamura T."/>
        </authorList>
    </citation>
    <scope>NUCLEOTIDE SEQUENCE</scope>
    <source>
        <strain evidence="2">NBRC 12762</strain>
    </source>
</reference>
<organism evidence="2 3">
    <name type="scientific">Streptomyces daghestanicus</name>
    <dbReference type="NCBI Taxonomy" id="66885"/>
    <lineage>
        <taxon>Bacteria</taxon>
        <taxon>Bacillati</taxon>
        <taxon>Actinomycetota</taxon>
        <taxon>Actinomycetes</taxon>
        <taxon>Kitasatosporales</taxon>
        <taxon>Streptomycetaceae</taxon>
        <taxon>Streptomyces</taxon>
    </lineage>
</organism>
<name>A0ABQ3QC62_9ACTN</name>
<keyword evidence="3" id="KW-1185">Reference proteome</keyword>
<protein>
    <submittedName>
        <fullName evidence="2">Uncharacterized protein</fullName>
    </submittedName>
</protein>
<proteinExistence type="predicted"/>
<feature type="region of interest" description="Disordered" evidence="1">
    <location>
        <begin position="86"/>
        <end position="108"/>
    </location>
</feature>
<evidence type="ECO:0000313" key="2">
    <source>
        <dbReference type="EMBL" id="GHI34876.1"/>
    </source>
</evidence>
<sequence length="191" mass="20282">MAARIIDELERGMTDAGPVIDRAGRRRAAAGSWVTITTVRCGSVTACRSRPRTSSAVSGSRAPAGSSAKSTSGRVMRARAIATRCCCPPESSDGRRPSSPVSPTEAVTPWTDAWSGAAPASRSGRVMFRSTVSEGSTLNAWNTKPIRVRRNRVSCFSLSRPRSSPPSWTVPLVGRSSPAAQCRNVLLPEPE</sequence>